<gene>
    <name evidence="1" type="ORF">SAMN04488082_12173</name>
</gene>
<evidence type="ECO:0000313" key="1">
    <source>
        <dbReference type="EMBL" id="SFK36571.1"/>
    </source>
</evidence>
<keyword evidence="2" id="KW-1185">Reference proteome</keyword>
<dbReference type="AlphaFoldDB" id="A0A1I3YZ94"/>
<dbReference type="Proteomes" id="UP000198635">
    <property type="component" value="Unassembled WGS sequence"/>
</dbReference>
<name>A0A1I3YZ94_9BACT</name>
<reference evidence="2" key="1">
    <citation type="submission" date="2016-10" db="EMBL/GenBank/DDBJ databases">
        <authorList>
            <person name="Varghese N."/>
            <person name="Submissions S."/>
        </authorList>
    </citation>
    <scope>NUCLEOTIDE SEQUENCE [LARGE SCALE GENOMIC DNA]</scope>
    <source>
        <strain evidence="2">DSM 5918</strain>
    </source>
</reference>
<protein>
    <submittedName>
        <fullName evidence="1">Uncharacterized protein</fullName>
    </submittedName>
</protein>
<sequence>MTDPGMCNVCPAVKRIGFALETQGQEPPVTFTQNTMHSFSVAADGDERNRQNVNLFQTVVWLESEEDLQTSSKGYPWRDYTHAQTTTLHQTDGLDFIHVLSRPKAGRP</sequence>
<dbReference type="EMBL" id="FORX01000021">
    <property type="protein sequence ID" value="SFK36571.1"/>
    <property type="molecule type" value="Genomic_DNA"/>
</dbReference>
<organism evidence="1 2">
    <name type="scientific">Desulfomicrobium apsheronum</name>
    <dbReference type="NCBI Taxonomy" id="52560"/>
    <lineage>
        <taxon>Bacteria</taxon>
        <taxon>Pseudomonadati</taxon>
        <taxon>Thermodesulfobacteriota</taxon>
        <taxon>Desulfovibrionia</taxon>
        <taxon>Desulfovibrionales</taxon>
        <taxon>Desulfomicrobiaceae</taxon>
        <taxon>Desulfomicrobium</taxon>
    </lineage>
</organism>
<accession>A0A1I3YZ94</accession>
<proteinExistence type="predicted"/>
<evidence type="ECO:0000313" key="2">
    <source>
        <dbReference type="Proteomes" id="UP000198635"/>
    </source>
</evidence>
<dbReference type="RefSeq" id="WP_092378436.1">
    <property type="nucleotide sequence ID" value="NZ_FORX01000021.1"/>
</dbReference>
<dbReference type="STRING" id="52560.SAMN04488082_12173"/>
<dbReference type="OrthoDB" id="9842698at2"/>